<dbReference type="PANTHER" id="PTHR37421:SF1">
    <property type="entry name" value="UPF0260 PROTEIN YCGN"/>
    <property type="match status" value="1"/>
</dbReference>
<evidence type="ECO:0008006" key="4">
    <source>
        <dbReference type="Google" id="ProtNLM"/>
    </source>
</evidence>
<keyword evidence="3" id="KW-1185">Reference proteome</keyword>
<proteinExistence type="predicted"/>
<dbReference type="InterPro" id="IPR005358">
    <property type="entry name" value="Puta_zinc/iron-chelating_dom"/>
</dbReference>
<evidence type="ECO:0000313" key="2">
    <source>
        <dbReference type="EMBL" id="AMT98100.1"/>
    </source>
</evidence>
<accession>A0ABN4N5T1</accession>
<dbReference type="EMBL" id="CP014945">
    <property type="protein sequence ID" value="AMT98100.1"/>
    <property type="molecule type" value="Genomic_DNA"/>
</dbReference>
<dbReference type="Proteomes" id="UP000076104">
    <property type="component" value="Chromosome"/>
</dbReference>
<protein>
    <recommendedName>
        <fullName evidence="4">YcgN family cysteine cluster protein</fullName>
    </recommendedName>
</protein>
<sequence>MTINLLNKDNTNSTTESNFVSNSHSDMQIEPSVTLFPETKAAETLRPEFWSRFTLNELNHSEWEALCDGCGSCCLIKYIDEDENGDVDEALVEYTDVTCQLMDCATGYCQHYATRQEHVPDCIQLTMENLPSMMWLPSHCAYKRLYKGQTLPSWHLLLTGDAVLTQQQMRAANVGVAGRCVSETGMSDEEMEMRVVNWVKP</sequence>
<evidence type="ECO:0000256" key="1">
    <source>
        <dbReference type="SAM" id="MobiDB-lite"/>
    </source>
</evidence>
<dbReference type="InterPro" id="IPR008228">
    <property type="entry name" value="UCP006173"/>
</dbReference>
<dbReference type="NCBIfam" id="NF003506">
    <property type="entry name" value="PRK05170.2-4"/>
    <property type="match status" value="1"/>
</dbReference>
<name>A0ABN4N5T1_9GAMM</name>
<gene>
    <name evidence="2" type="ORF">A3K91_2529</name>
</gene>
<dbReference type="PANTHER" id="PTHR37421">
    <property type="entry name" value="UPF0260 PROTEIN YCGN"/>
    <property type="match status" value="1"/>
</dbReference>
<reference evidence="2 3" key="1">
    <citation type="submission" date="2016-03" db="EMBL/GenBank/DDBJ databases">
        <title>Genome sequencing of Psychrobacter alimentarius PAMC 27889.</title>
        <authorList>
            <person name="Lee J."/>
            <person name="Kim O.-S."/>
        </authorList>
    </citation>
    <scope>NUCLEOTIDE SEQUENCE [LARGE SCALE GENOMIC DNA]</scope>
    <source>
        <strain evidence="2 3">PAMC 27889</strain>
    </source>
</reference>
<dbReference type="Pfam" id="PF03692">
    <property type="entry name" value="CxxCxxCC"/>
    <property type="match status" value="1"/>
</dbReference>
<feature type="region of interest" description="Disordered" evidence="1">
    <location>
        <begin position="1"/>
        <end position="23"/>
    </location>
</feature>
<organism evidence="2 3">
    <name type="scientific">Psychrobacter alimentarius</name>
    <dbReference type="NCBI Taxonomy" id="261164"/>
    <lineage>
        <taxon>Bacteria</taxon>
        <taxon>Pseudomonadati</taxon>
        <taxon>Pseudomonadota</taxon>
        <taxon>Gammaproteobacteria</taxon>
        <taxon>Moraxellales</taxon>
        <taxon>Moraxellaceae</taxon>
        <taxon>Psychrobacter</taxon>
    </lineage>
</organism>
<evidence type="ECO:0000313" key="3">
    <source>
        <dbReference type="Proteomes" id="UP000076104"/>
    </source>
</evidence>